<dbReference type="Proteomes" id="UP000199220">
    <property type="component" value="Unassembled WGS sequence"/>
</dbReference>
<evidence type="ECO:0000313" key="3">
    <source>
        <dbReference type="Proteomes" id="UP000199220"/>
    </source>
</evidence>
<dbReference type="Pfam" id="PF10263">
    <property type="entry name" value="SprT-like"/>
    <property type="match status" value="1"/>
</dbReference>
<dbReference type="InterPro" id="IPR006640">
    <property type="entry name" value="SprT-like_domain"/>
</dbReference>
<name>A0A1H5M6F5_9MICO</name>
<keyword evidence="3" id="KW-1185">Reference proteome</keyword>
<accession>A0A1H5M6F5</accession>
<feature type="domain" description="SprT-like" evidence="1">
    <location>
        <begin position="1"/>
        <end position="139"/>
    </location>
</feature>
<protein>
    <submittedName>
        <fullName evidence="2">SprT-like family protein</fullName>
    </submittedName>
</protein>
<sequence>MHLDDVADLGRRLLTAHGLHEWTLTFDSARRRAGLCRYDRRTISLSRHLMPLLDEVAVRDTLLHEIAHALAGPRSGHGPRWREIAVSIGASGQRCLPADAPAPPAPWEGTCRAGHVHRRYRRPSRPLACARCARRFAPEHLITWRFHGEEVDLGPRYRTALAEIGLRAG</sequence>
<evidence type="ECO:0000259" key="1">
    <source>
        <dbReference type="SMART" id="SM00731"/>
    </source>
</evidence>
<dbReference type="SMART" id="SM00731">
    <property type="entry name" value="SprT"/>
    <property type="match status" value="1"/>
</dbReference>
<dbReference type="AlphaFoldDB" id="A0A1H5M6F5"/>
<proteinExistence type="predicted"/>
<dbReference type="STRING" id="648782.SAMN04488554_3153"/>
<evidence type="ECO:0000313" key="2">
    <source>
        <dbReference type="EMBL" id="SEE84337.1"/>
    </source>
</evidence>
<dbReference type="EMBL" id="FNTX01000002">
    <property type="protein sequence ID" value="SEE84337.1"/>
    <property type="molecule type" value="Genomic_DNA"/>
</dbReference>
<dbReference type="OrthoDB" id="9793623at2"/>
<gene>
    <name evidence="2" type="ORF">SAMN04488554_3153</name>
</gene>
<dbReference type="GO" id="GO:0006950">
    <property type="term" value="P:response to stress"/>
    <property type="evidence" value="ECO:0007669"/>
    <property type="project" value="UniProtKB-ARBA"/>
</dbReference>
<organism evidence="2 3">
    <name type="scientific">Ruania alba</name>
    <dbReference type="NCBI Taxonomy" id="648782"/>
    <lineage>
        <taxon>Bacteria</taxon>
        <taxon>Bacillati</taxon>
        <taxon>Actinomycetota</taxon>
        <taxon>Actinomycetes</taxon>
        <taxon>Micrococcales</taxon>
        <taxon>Ruaniaceae</taxon>
        <taxon>Ruania</taxon>
    </lineage>
</organism>
<reference evidence="3" key="1">
    <citation type="submission" date="2016-10" db="EMBL/GenBank/DDBJ databases">
        <authorList>
            <person name="Varghese N."/>
            <person name="Submissions S."/>
        </authorList>
    </citation>
    <scope>NUCLEOTIDE SEQUENCE [LARGE SCALE GENOMIC DNA]</scope>
    <source>
        <strain evidence="3">DSM 21368</strain>
    </source>
</reference>
<dbReference type="RefSeq" id="WP_089773992.1">
    <property type="nucleotide sequence ID" value="NZ_FNTX01000002.1"/>
</dbReference>